<dbReference type="Proteomes" id="UP000672934">
    <property type="component" value="Unassembled WGS sequence"/>
</dbReference>
<gene>
    <name evidence="1" type="ORF">LMG31506_05741</name>
</gene>
<dbReference type="EMBL" id="CAJPUY010000030">
    <property type="protein sequence ID" value="CAG2156594.1"/>
    <property type="molecule type" value="Genomic_DNA"/>
</dbReference>
<keyword evidence="2" id="KW-1185">Reference proteome</keyword>
<evidence type="ECO:0000313" key="2">
    <source>
        <dbReference type="Proteomes" id="UP000672934"/>
    </source>
</evidence>
<dbReference type="InterPro" id="IPR036291">
    <property type="entry name" value="NAD(P)-bd_dom_sf"/>
</dbReference>
<accession>A0A916J2S2</accession>
<dbReference type="AlphaFoldDB" id="A0A916J2S2"/>
<reference evidence="1" key="1">
    <citation type="submission" date="2021-03" db="EMBL/GenBank/DDBJ databases">
        <authorList>
            <person name="Peeters C."/>
        </authorList>
    </citation>
    <scope>NUCLEOTIDE SEQUENCE</scope>
    <source>
        <strain evidence="1">LMG 31506</strain>
    </source>
</reference>
<evidence type="ECO:0000313" key="1">
    <source>
        <dbReference type="EMBL" id="CAG2156594.1"/>
    </source>
</evidence>
<name>A0A916J2S2_9BURK</name>
<protein>
    <submittedName>
        <fullName evidence="1">Uncharacterized protein</fullName>
    </submittedName>
</protein>
<sequence length="82" mass="8784">MADKKAILVIGAGDATGGAIAKRFAKEGYIAYVTRRTVTSWALMSRNAMGALRVSKLPTQIPFLSRDVELFPGVPKTGAWTS</sequence>
<organism evidence="1 2">
    <name type="scientific">Cupriavidus yeoncheonensis</name>
    <dbReference type="NCBI Taxonomy" id="1462994"/>
    <lineage>
        <taxon>Bacteria</taxon>
        <taxon>Pseudomonadati</taxon>
        <taxon>Pseudomonadota</taxon>
        <taxon>Betaproteobacteria</taxon>
        <taxon>Burkholderiales</taxon>
        <taxon>Burkholderiaceae</taxon>
        <taxon>Cupriavidus</taxon>
    </lineage>
</organism>
<comment type="caution">
    <text evidence="1">The sequence shown here is derived from an EMBL/GenBank/DDBJ whole genome shotgun (WGS) entry which is preliminary data.</text>
</comment>
<dbReference type="SUPFAM" id="SSF51735">
    <property type="entry name" value="NAD(P)-binding Rossmann-fold domains"/>
    <property type="match status" value="1"/>
</dbReference>
<proteinExistence type="predicted"/>